<evidence type="ECO:0008006" key="3">
    <source>
        <dbReference type="Google" id="ProtNLM"/>
    </source>
</evidence>
<dbReference type="Gene3D" id="1.10.10.10">
    <property type="entry name" value="Winged helix-like DNA-binding domain superfamily/Winged helix DNA-binding domain"/>
    <property type="match status" value="1"/>
</dbReference>
<proteinExistence type="predicted"/>
<organism evidence="1 2">
    <name type="scientific">Novosphingobium fluoreni</name>
    <dbReference type="NCBI Taxonomy" id="1391222"/>
    <lineage>
        <taxon>Bacteria</taxon>
        <taxon>Pseudomonadati</taxon>
        <taxon>Pseudomonadota</taxon>
        <taxon>Alphaproteobacteria</taxon>
        <taxon>Sphingomonadales</taxon>
        <taxon>Sphingomonadaceae</taxon>
        <taxon>Novosphingobium</taxon>
    </lineage>
</organism>
<dbReference type="AlphaFoldDB" id="A0A7W6C2J0"/>
<evidence type="ECO:0000313" key="2">
    <source>
        <dbReference type="Proteomes" id="UP000561459"/>
    </source>
</evidence>
<comment type="caution">
    <text evidence="1">The sequence shown here is derived from an EMBL/GenBank/DDBJ whole genome shotgun (WGS) entry which is preliminary data.</text>
</comment>
<gene>
    <name evidence="1" type="ORF">GGR39_000905</name>
</gene>
<dbReference type="InterPro" id="IPR021660">
    <property type="entry name" value="DUF3253"/>
</dbReference>
<dbReference type="Pfam" id="PF11625">
    <property type="entry name" value="DUF3253"/>
    <property type="match status" value="1"/>
</dbReference>
<dbReference type="InterPro" id="IPR036388">
    <property type="entry name" value="WH-like_DNA-bd_sf"/>
</dbReference>
<accession>A0A7W6C2J0</accession>
<dbReference type="SUPFAM" id="SSF46785">
    <property type="entry name" value="Winged helix' DNA-binding domain"/>
    <property type="match status" value="1"/>
</dbReference>
<name>A0A7W6C2J0_9SPHN</name>
<keyword evidence="2" id="KW-1185">Reference proteome</keyword>
<sequence length="60" mass="6662">MCPSEVARAIALDGAWREAMPLVHAAVDRLVQEGRVRLSWKGKPLSTRAGPYRIGRASRF</sequence>
<evidence type="ECO:0000313" key="1">
    <source>
        <dbReference type="EMBL" id="MBB3939265.1"/>
    </source>
</evidence>
<protein>
    <recommendedName>
        <fullName evidence="3">DUF3253 domain-containing protein</fullName>
    </recommendedName>
</protein>
<dbReference type="EMBL" id="JACIDY010000002">
    <property type="protein sequence ID" value="MBB3939265.1"/>
    <property type="molecule type" value="Genomic_DNA"/>
</dbReference>
<dbReference type="Proteomes" id="UP000561459">
    <property type="component" value="Unassembled WGS sequence"/>
</dbReference>
<reference evidence="1 2" key="1">
    <citation type="submission" date="2020-08" db="EMBL/GenBank/DDBJ databases">
        <title>Genomic Encyclopedia of Type Strains, Phase IV (KMG-IV): sequencing the most valuable type-strain genomes for metagenomic binning, comparative biology and taxonomic classification.</title>
        <authorList>
            <person name="Goeker M."/>
        </authorList>
    </citation>
    <scope>NUCLEOTIDE SEQUENCE [LARGE SCALE GENOMIC DNA]</scope>
    <source>
        <strain evidence="1 2">DSM 27568</strain>
    </source>
</reference>
<dbReference type="InterPro" id="IPR036390">
    <property type="entry name" value="WH_DNA-bd_sf"/>
</dbReference>